<proteinExistence type="predicted"/>
<organism evidence="1 2">
    <name type="scientific">Hyphomicrobium facile</name>
    <dbReference type="NCBI Taxonomy" id="51670"/>
    <lineage>
        <taxon>Bacteria</taxon>
        <taxon>Pseudomonadati</taxon>
        <taxon>Pseudomonadota</taxon>
        <taxon>Alphaproteobacteria</taxon>
        <taxon>Hyphomicrobiales</taxon>
        <taxon>Hyphomicrobiaceae</taxon>
        <taxon>Hyphomicrobium</taxon>
    </lineage>
</organism>
<dbReference type="AlphaFoldDB" id="A0A1I7N1M9"/>
<gene>
    <name evidence="1" type="ORF">SAMN04488557_1035</name>
</gene>
<evidence type="ECO:0000313" key="1">
    <source>
        <dbReference type="EMBL" id="SFV28560.1"/>
    </source>
</evidence>
<evidence type="ECO:0000313" key="2">
    <source>
        <dbReference type="Proteomes" id="UP000199423"/>
    </source>
</evidence>
<dbReference type="PROSITE" id="PS51257">
    <property type="entry name" value="PROKAR_LIPOPROTEIN"/>
    <property type="match status" value="1"/>
</dbReference>
<dbReference type="EMBL" id="FPCH01000001">
    <property type="protein sequence ID" value="SFV28560.1"/>
    <property type="molecule type" value="Genomic_DNA"/>
</dbReference>
<dbReference type="STRING" id="51670.SAMN04488557_1035"/>
<name>A0A1I7N1M9_9HYPH</name>
<sequence>MDYLFLKLIWWMAAAFALGLVAGWVSCGAKKS</sequence>
<reference evidence="2" key="1">
    <citation type="submission" date="2016-10" db="EMBL/GenBank/DDBJ databases">
        <authorList>
            <person name="Varghese N."/>
            <person name="Submissions S."/>
        </authorList>
    </citation>
    <scope>NUCLEOTIDE SEQUENCE [LARGE SCALE GENOMIC DNA]</scope>
    <source>
        <strain evidence="2">DSM 1565</strain>
    </source>
</reference>
<accession>A0A1I7N1M9</accession>
<protein>
    <submittedName>
        <fullName evidence="1">Uncharacterized protein</fullName>
    </submittedName>
</protein>
<keyword evidence="2" id="KW-1185">Reference proteome</keyword>
<dbReference type="Proteomes" id="UP000199423">
    <property type="component" value="Unassembled WGS sequence"/>
</dbReference>